<dbReference type="Gene3D" id="3.40.50.2300">
    <property type="match status" value="1"/>
</dbReference>
<dbReference type="PANTHER" id="PTHR43228:SF1">
    <property type="entry name" value="TWO-COMPONENT RESPONSE REGULATOR ARR22"/>
    <property type="match status" value="1"/>
</dbReference>
<evidence type="ECO:0000313" key="5">
    <source>
        <dbReference type="EMBL" id="ADV64068.1"/>
    </source>
</evidence>
<evidence type="ECO:0000256" key="3">
    <source>
        <dbReference type="SAM" id="Phobius"/>
    </source>
</evidence>
<accession>E8QXN1</accession>
<dbReference type="InParanoid" id="E8QXN1"/>
<feature type="modified residue" description="4-aspartylphosphate" evidence="1">
    <location>
        <position position="299"/>
    </location>
</feature>
<feature type="region of interest" description="Disordered" evidence="2">
    <location>
        <begin position="371"/>
        <end position="399"/>
    </location>
</feature>
<dbReference type="AlphaFoldDB" id="E8QXN1"/>
<dbReference type="Pfam" id="PF00072">
    <property type="entry name" value="Response_reg"/>
    <property type="match status" value="1"/>
</dbReference>
<keyword evidence="3" id="KW-1133">Transmembrane helix</keyword>
<feature type="compositionally biased region" description="Low complexity" evidence="2">
    <location>
        <begin position="151"/>
        <end position="161"/>
    </location>
</feature>
<dbReference type="CDD" id="cd17546">
    <property type="entry name" value="REC_hyHK_CKI1_RcsC-like"/>
    <property type="match status" value="1"/>
</dbReference>
<dbReference type="eggNOG" id="COG0784">
    <property type="taxonomic scope" value="Bacteria"/>
</dbReference>
<keyword evidence="3" id="KW-0472">Membrane</keyword>
<dbReference type="eggNOG" id="COG2198">
    <property type="taxonomic scope" value="Bacteria"/>
</dbReference>
<dbReference type="InterPro" id="IPR001789">
    <property type="entry name" value="Sig_transdc_resp-reg_receiver"/>
</dbReference>
<gene>
    <name evidence="5" type="ordered locus">Isop_3511</name>
</gene>
<dbReference type="InterPro" id="IPR011006">
    <property type="entry name" value="CheY-like_superfamily"/>
</dbReference>
<dbReference type="EMBL" id="CP002353">
    <property type="protein sequence ID" value="ADV64068.1"/>
    <property type="molecule type" value="Genomic_DNA"/>
</dbReference>
<protein>
    <submittedName>
        <fullName evidence="5">Response regulator receiver and Hpt phospho transfer protein</fullName>
    </submittedName>
</protein>
<dbReference type="Proteomes" id="UP000008631">
    <property type="component" value="Chromosome"/>
</dbReference>
<feature type="domain" description="Response regulatory" evidence="4">
    <location>
        <begin position="250"/>
        <end position="364"/>
    </location>
</feature>
<evidence type="ECO:0000313" key="6">
    <source>
        <dbReference type="Proteomes" id="UP000008631"/>
    </source>
</evidence>
<dbReference type="PANTHER" id="PTHR43228">
    <property type="entry name" value="TWO-COMPONENT RESPONSE REGULATOR"/>
    <property type="match status" value="1"/>
</dbReference>
<dbReference type="Pfam" id="PF01627">
    <property type="entry name" value="Hpt"/>
    <property type="match status" value="1"/>
</dbReference>
<evidence type="ECO:0000256" key="2">
    <source>
        <dbReference type="SAM" id="MobiDB-lite"/>
    </source>
</evidence>
<dbReference type="SUPFAM" id="SSF52172">
    <property type="entry name" value="CheY-like"/>
    <property type="match status" value="1"/>
</dbReference>
<dbReference type="HOGENOM" id="CLU_552953_0_0_0"/>
<feature type="compositionally biased region" description="Basic and acidic residues" evidence="2">
    <location>
        <begin position="193"/>
        <end position="202"/>
    </location>
</feature>
<organism evidence="5 6">
    <name type="scientific">Isosphaera pallida (strain ATCC 43644 / DSM 9630 / IS1B)</name>
    <dbReference type="NCBI Taxonomy" id="575540"/>
    <lineage>
        <taxon>Bacteria</taxon>
        <taxon>Pseudomonadati</taxon>
        <taxon>Planctomycetota</taxon>
        <taxon>Planctomycetia</taxon>
        <taxon>Isosphaerales</taxon>
        <taxon>Isosphaeraceae</taxon>
        <taxon>Isosphaera</taxon>
    </lineage>
</organism>
<feature type="transmembrane region" description="Helical" evidence="3">
    <location>
        <begin position="20"/>
        <end position="41"/>
    </location>
</feature>
<dbReference type="GO" id="GO:0000160">
    <property type="term" value="P:phosphorelay signal transduction system"/>
    <property type="evidence" value="ECO:0007669"/>
    <property type="project" value="InterPro"/>
</dbReference>
<dbReference type="Gene3D" id="1.20.120.160">
    <property type="entry name" value="HPT domain"/>
    <property type="match status" value="1"/>
</dbReference>
<dbReference type="KEGG" id="ipa:Isop_3511"/>
<dbReference type="SUPFAM" id="SSF47226">
    <property type="entry name" value="Histidine-containing phosphotransfer domain, HPT domain"/>
    <property type="match status" value="1"/>
</dbReference>
<keyword evidence="1" id="KW-0597">Phosphoprotein</keyword>
<dbReference type="InterPro" id="IPR036641">
    <property type="entry name" value="HPT_dom_sf"/>
</dbReference>
<feature type="compositionally biased region" description="Polar residues" evidence="2">
    <location>
        <begin position="162"/>
        <end position="172"/>
    </location>
</feature>
<keyword evidence="6" id="KW-1185">Reference proteome</keyword>
<dbReference type="InterPro" id="IPR052048">
    <property type="entry name" value="ST_Response_Regulator"/>
</dbReference>
<name>E8QXN1_ISOPI</name>
<feature type="region of interest" description="Disordered" evidence="2">
    <location>
        <begin position="119"/>
        <end position="222"/>
    </location>
</feature>
<evidence type="ECO:0000256" key="1">
    <source>
        <dbReference type="PROSITE-ProRule" id="PRU00169"/>
    </source>
</evidence>
<evidence type="ECO:0000259" key="4">
    <source>
        <dbReference type="PROSITE" id="PS50110"/>
    </source>
</evidence>
<dbReference type="PROSITE" id="PS50110">
    <property type="entry name" value="RESPONSE_REGULATORY"/>
    <property type="match status" value="1"/>
</dbReference>
<keyword evidence="3" id="KW-0812">Transmembrane</keyword>
<reference evidence="5 6" key="2">
    <citation type="journal article" date="2011" name="Stand. Genomic Sci.">
        <title>Complete genome sequence of Isosphaera pallida type strain (IS1B).</title>
        <authorList>
            <consortium name="US DOE Joint Genome Institute (JGI-PGF)"/>
            <person name="Goker M."/>
            <person name="Cleland D."/>
            <person name="Saunders E."/>
            <person name="Lapidus A."/>
            <person name="Nolan M."/>
            <person name="Lucas S."/>
            <person name="Hammon N."/>
            <person name="Deshpande S."/>
            <person name="Cheng J.F."/>
            <person name="Tapia R."/>
            <person name="Han C."/>
            <person name="Goodwin L."/>
            <person name="Pitluck S."/>
            <person name="Liolios K."/>
            <person name="Pagani I."/>
            <person name="Ivanova N."/>
            <person name="Mavromatis K."/>
            <person name="Pati A."/>
            <person name="Chen A."/>
            <person name="Palaniappan K."/>
            <person name="Land M."/>
            <person name="Hauser L."/>
            <person name="Chang Y.J."/>
            <person name="Jeffries C.D."/>
            <person name="Detter J.C."/>
            <person name="Beck B."/>
            <person name="Woyke T."/>
            <person name="Bristow J."/>
            <person name="Eisen J.A."/>
            <person name="Markowitz V."/>
            <person name="Hugenholtz P."/>
            <person name="Kyrpides N.C."/>
            <person name="Klenk H.P."/>
        </authorList>
    </citation>
    <scope>NUCLEOTIDE SEQUENCE [LARGE SCALE GENOMIC DNA]</scope>
    <source>
        <strain evidence="6">ATCC 43644 / DSM 9630 / IS1B</strain>
    </source>
</reference>
<proteinExistence type="predicted"/>
<dbReference type="STRING" id="575540.Isop_3511"/>
<dbReference type="InterPro" id="IPR008207">
    <property type="entry name" value="Sig_transdc_His_kin_Hpt_dom"/>
</dbReference>
<dbReference type="GO" id="GO:0004672">
    <property type="term" value="F:protein kinase activity"/>
    <property type="evidence" value="ECO:0007669"/>
    <property type="project" value="UniProtKB-ARBA"/>
</dbReference>
<sequence>MRFKVSKSTLVSDSLQPGPWFVPITLFLLGVAVGWVLAWLTRPRPRTRESRLSFHGLTRREGRDLESFLARTEREAARLGDSPLEAMNRWIQDPRGFLPMLREARALLSRRLDQNLEDSGLTNVEGRGGANASLRFPSSDSPRSELDRTDSTPSPSSTKSSGQNARPPTSGKSGLPWARASSTSTRGSPRPLDAPRLEDRTVLDMPTPILTPSSSAREAQGPVGTRWIDEAASSNADRLASSSPRSRRFRILVIDNDPEHLAILKYYLERRGFHVQTAVNGLEAQDRVQKTEFDLVLLDLLMSPLDGAATLKRLRDLGQRMPALAMTTRCDPHEEDHAQSQGFDGLLVKPIDIYRFEKLLKQFGLTGTICQSPIPPRSPDLGLDSATTPEPRQGGDGERARRRYTELLCERAQSLAEAIAADRLDVIEHIAHLTRGSAALYGMDHLGQAAEWAETALKSQGGWNSSQIRGAIEEFRLQLERTIQSLRHQVEIG</sequence>
<reference key="1">
    <citation type="submission" date="2010-11" db="EMBL/GenBank/DDBJ databases">
        <title>The complete sequence of chromosome of Isophaera pallida ATCC 43644.</title>
        <authorList>
            <consortium name="US DOE Joint Genome Institute (JGI-PGF)"/>
            <person name="Lucas S."/>
            <person name="Copeland A."/>
            <person name="Lapidus A."/>
            <person name="Bruce D."/>
            <person name="Goodwin L."/>
            <person name="Pitluck S."/>
            <person name="Kyrpides N."/>
            <person name="Mavromatis K."/>
            <person name="Pagani I."/>
            <person name="Ivanova N."/>
            <person name="Saunders E."/>
            <person name="Brettin T."/>
            <person name="Detter J.C."/>
            <person name="Han C."/>
            <person name="Tapia R."/>
            <person name="Land M."/>
            <person name="Hauser L."/>
            <person name="Markowitz V."/>
            <person name="Cheng J.-F."/>
            <person name="Hugenholtz P."/>
            <person name="Woyke T."/>
            <person name="Wu D."/>
            <person name="Eisen J.A."/>
        </authorList>
    </citation>
    <scope>NUCLEOTIDE SEQUENCE</scope>
    <source>
        <strain>ATCC 43644</strain>
    </source>
</reference>
<dbReference type="SMART" id="SM00448">
    <property type="entry name" value="REC"/>
    <property type="match status" value="1"/>
</dbReference>